<dbReference type="RefSeq" id="WP_080798047.1">
    <property type="nucleotide sequence ID" value="NZ_LT828540.1"/>
</dbReference>
<dbReference type="Proteomes" id="UP000191931">
    <property type="component" value="Unassembled WGS sequence"/>
</dbReference>
<dbReference type="InterPro" id="IPR036890">
    <property type="entry name" value="HATPase_C_sf"/>
</dbReference>
<dbReference type="GO" id="GO:0000155">
    <property type="term" value="F:phosphorelay sensor kinase activity"/>
    <property type="evidence" value="ECO:0007669"/>
    <property type="project" value="TreeGrafter"/>
</dbReference>
<evidence type="ECO:0000313" key="7">
    <source>
        <dbReference type="EMBL" id="SLM32397.1"/>
    </source>
</evidence>
<dbReference type="PROSITE" id="PS50109">
    <property type="entry name" value="HIS_KIN"/>
    <property type="match status" value="1"/>
</dbReference>
<feature type="modified residue" description="4-aspartylphosphate" evidence="4">
    <location>
        <position position="54"/>
    </location>
</feature>
<dbReference type="SMART" id="SM00387">
    <property type="entry name" value="HATPase_c"/>
    <property type="match status" value="1"/>
</dbReference>
<keyword evidence="7" id="KW-0808">Transferase</keyword>
<dbReference type="InterPro" id="IPR005467">
    <property type="entry name" value="His_kinase_dom"/>
</dbReference>
<dbReference type="EC" id="2.7.13.3" evidence="2"/>
<sequence>MPEKQRILIVDDSPSNIKVLNEILKSDYIINIATSGEKAFSILEQCTPDLIILDIMMPGMNGYEVCSLIKKKPTLVNVPVVFITSKSDISDEERGFQVGAVDYITKPVSPPLVKARVKIHLLIKKQQDLLRQSISILEHRAELLQHKAELGMLAAGLAHDINNILFVAMMIDAVPSMLPDDLETKPIIEDSIKNVMVSLSMGRDICRGFTSYLNDFGEEKQIQSFSPLLTPLTMFVKTFKVKLYTDISSSLPYIECKGAQIKRVIVNLFINACQAIEGQEEKKIFIRAWAEDDRLYFSIKDNGPGIPEDILPHIFEEHYTTRKDGNGLGLSMVKKILKTHHGTVECITSKGDGAMFTCSLPAITDS</sequence>
<proteinExistence type="predicted"/>
<dbReference type="AlphaFoldDB" id="A0A1W1HIQ1"/>
<comment type="catalytic activity">
    <reaction evidence="1">
        <text>ATP + protein L-histidine = ADP + protein N-phospho-L-histidine.</text>
        <dbReference type="EC" id="2.7.13.3"/>
    </reaction>
</comment>
<dbReference type="Pfam" id="PF02518">
    <property type="entry name" value="HATPase_c"/>
    <property type="match status" value="1"/>
</dbReference>
<evidence type="ECO:0000256" key="3">
    <source>
        <dbReference type="ARBA" id="ARBA00022553"/>
    </source>
</evidence>
<keyword evidence="7" id="KW-0418">Kinase</keyword>
<evidence type="ECO:0000256" key="2">
    <source>
        <dbReference type="ARBA" id="ARBA00012438"/>
    </source>
</evidence>
<name>A0A1W1HIQ1_9BACT</name>
<feature type="domain" description="Histidine kinase" evidence="5">
    <location>
        <begin position="156"/>
        <end position="364"/>
    </location>
</feature>
<feature type="domain" description="Response regulatory" evidence="6">
    <location>
        <begin position="6"/>
        <end position="121"/>
    </location>
</feature>
<protein>
    <recommendedName>
        <fullName evidence="2">histidine kinase</fullName>
        <ecNumber evidence="2">2.7.13.3</ecNumber>
    </recommendedName>
</protein>
<dbReference type="PANTHER" id="PTHR43547">
    <property type="entry name" value="TWO-COMPONENT HISTIDINE KINASE"/>
    <property type="match status" value="1"/>
</dbReference>
<dbReference type="PANTHER" id="PTHR43547:SF2">
    <property type="entry name" value="HYBRID SIGNAL TRANSDUCTION HISTIDINE KINASE C"/>
    <property type="match status" value="1"/>
</dbReference>
<gene>
    <name evidence="7" type="ORF">MTBBW1_70001</name>
</gene>
<dbReference type="SMART" id="SM00448">
    <property type="entry name" value="REC"/>
    <property type="match status" value="1"/>
</dbReference>
<dbReference type="InterPro" id="IPR011006">
    <property type="entry name" value="CheY-like_superfamily"/>
</dbReference>
<dbReference type="SUPFAM" id="SSF55874">
    <property type="entry name" value="ATPase domain of HSP90 chaperone/DNA topoisomerase II/histidine kinase"/>
    <property type="match status" value="1"/>
</dbReference>
<dbReference type="SUPFAM" id="SSF52172">
    <property type="entry name" value="CheY-like"/>
    <property type="match status" value="1"/>
</dbReference>
<dbReference type="STRING" id="1246637.MTBBW1_70001"/>
<dbReference type="Gene3D" id="3.30.565.10">
    <property type="entry name" value="Histidine kinase-like ATPase, C-terminal domain"/>
    <property type="match status" value="1"/>
</dbReference>
<evidence type="ECO:0000259" key="6">
    <source>
        <dbReference type="PROSITE" id="PS50110"/>
    </source>
</evidence>
<dbReference type="Gene3D" id="3.40.50.2300">
    <property type="match status" value="1"/>
</dbReference>
<dbReference type="InterPro" id="IPR001789">
    <property type="entry name" value="Sig_transdc_resp-reg_receiver"/>
</dbReference>
<organism evidence="7 8">
    <name type="scientific">Desulfamplus magnetovallimortis</name>
    <dbReference type="NCBI Taxonomy" id="1246637"/>
    <lineage>
        <taxon>Bacteria</taxon>
        <taxon>Pseudomonadati</taxon>
        <taxon>Thermodesulfobacteriota</taxon>
        <taxon>Desulfobacteria</taxon>
        <taxon>Desulfobacterales</taxon>
        <taxon>Desulfobacteraceae</taxon>
        <taxon>Desulfamplus</taxon>
    </lineage>
</organism>
<dbReference type="EMBL" id="FWEV01000314">
    <property type="protein sequence ID" value="SLM32397.1"/>
    <property type="molecule type" value="Genomic_DNA"/>
</dbReference>
<dbReference type="OrthoDB" id="9777714at2"/>
<keyword evidence="3 4" id="KW-0597">Phosphoprotein</keyword>
<dbReference type="PROSITE" id="PS50110">
    <property type="entry name" value="RESPONSE_REGULATORY"/>
    <property type="match status" value="1"/>
</dbReference>
<evidence type="ECO:0000256" key="4">
    <source>
        <dbReference type="PROSITE-ProRule" id="PRU00169"/>
    </source>
</evidence>
<dbReference type="InterPro" id="IPR003594">
    <property type="entry name" value="HATPase_dom"/>
</dbReference>
<evidence type="ECO:0000256" key="1">
    <source>
        <dbReference type="ARBA" id="ARBA00000085"/>
    </source>
</evidence>
<keyword evidence="8" id="KW-1185">Reference proteome</keyword>
<dbReference type="PRINTS" id="PR00344">
    <property type="entry name" value="BCTRLSENSOR"/>
</dbReference>
<dbReference type="Pfam" id="PF00072">
    <property type="entry name" value="Response_reg"/>
    <property type="match status" value="1"/>
</dbReference>
<evidence type="ECO:0000259" key="5">
    <source>
        <dbReference type="PROSITE" id="PS50109"/>
    </source>
</evidence>
<accession>A0A1W1HIQ1</accession>
<reference evidence="7 8" key="1">
    <citation type="submission" date="2017-03" db="EMBL/GenBank/DDBJ databases">
        <authorList>
            <person name="Afonso C.L."/>
            <person name="Miller P.J."/>
            <person name="Scott M.A."/>
            <person name="Spackman E."/>
            <person name="Goraichik I."/>
            <person name="Dimitrov K.M."/>
            <person name="Suarez D.L."/>
            <person name="Swayne D.E."/>
        </authorList>
    </citation>
    <scope>NUCLEOTIDE SEQUENCE [LARGE SCALE GENOMIC DNA]</scope>
    <source>
        <strain evidence="7">PRJEB14757</strain>
    </source>
</reference>
<evidence type="ECO:0000313" key="8">
    <source>
        <dbReference type="Proteomes" id="UP000191931"/>
    </source>
</evidence>
<dbReference type="InterPro" id="IPR004358">
    <property type="entry name" value="Sig_transdc_His_kin-like_C"/>
</dbReference>